<feature type="transmembrane region" description="Helical" evidence="8">
    <location>
        <begin position="312"/>
        <end position="331"/>
    </location>
</feature>
<keyword evidence="11" id="KW-1185">Reference proteome</keyword>
<sequence length="403" mass="44212">MNSKTVSTWCIISMASIPLVMTLGNSMLIPVLPIFENEMNISAFQSSMIITSYSIAAILLIPIAGYLSDQFGRKRVIIPSLILTLIGGLIAGFASLKMDNPFFMVIIGRILQGIGTAGASPIVLPLVGDLYNDDDENASSCLGIIETSNTFGKVLSPIVGAAFATLIWFLPFFAISVFSFISLIMVFFFIKVPKNQDKPDPFKEFLKRTKTIFQNEGKWLYIVFIIGAYIMLTLFGILFYLSEILEKQHDIAGIKKGIILALPLLVLCFASLLTGKKIKGNLHVMKYIIMASLILMATFTPFIGFFEDNVRVLLLMTGFIGLAIGAMLPSLDAMITENIEKRERGTITSLYSSSRFIGVAAGPPIMSILMESYIHLGYILAGILGIAIFILVIIVIKPEKQST</sequence>
<gene>
    <name evidence="10" type="ORF">SAMN05216498_2808</name>
</gene>
<dbReference type="InterPro" id="IPR050189">
    <property type="entry name" value="MFS_Efflux_Transporters"/>
</dbReference>
<dbReference type="Proteomes" id="UP000199334">
    <property type="component" value="Unassembled WGS sequence"/>
</dbReference>
<feature type="transmembrane region" description="Helical" evidence="8">
    <location>
        <begin position="219"/>
        <end position="241"/>
    </location>
</feature>
<comment type="subcellular location">
    <subcellularLocation>
        <location evidence="1">Cell membrane</location>
        <topology evidence="1">Multi-pass membrane protein</topology>
    </subcellularLocation>
</comment>
<dbReference type="InterPro" id="IPR005829">
    <property type="entry name" value="Sugar_transporter_CS"/>
</dbReference>
<evidence type="ECO:0000256" key="2">
    <source>
        <dbReference type="ARBA" id="ARBA00007520"/>
    </source>
</evidence>
<evidence type="ECO:0000313" key="10">
    <source>
        <dbReference type="EMBL" id="SDN67686.1"/>
    </source>
</evidence>
<feature type="transmembrane region" description="Helical" evidence="8">
    <location>
        <begin position="158"/>
        <end position="190"/>
    </location>
</feature>
<keyword evidence="4" id="KW-1003">Cell membrane</keyword>
<dbReference type="GO" id="GO:0022857">
    <property type="term" value="F:transmembrane transporter activity"/>
    <property type="evidence" value="ECO:0007669"/>
    <property type="project" value="InterPro"/>
</dbReference>
<feature type="transmembrane region" description="Helical" evidence="8">
    <location>
        <begin position="287"/>
        <end position="306"/>
    </location>
</feature>
<dbReference type="InterPro" id="IPR020846">
    <property type="entry name" value="MFS_dom"/>
</dbReference>
<evidence type="ECO:0000256" key="3">
    <source>
        <dbReference type="ARBA" id="ARBA00022448"/>
    </source>
</evidence>
<dbReference type="AlphaFoldDB" id="A0A1H0DCI5"/>
<name>A0A1H0DCI5_9BACI</name>
<protein>
    <submittedName>
        <fullName evidence="10">MFS transporter, ACDE family, multidrug resistance protein</fullName>
    </submittedName>
</protein>
<evidence type="ECO:0000259" key="9">
    <source>
        <dbReference type="PROSITE" id="PS50850"/>
    </source>
</evidence>
<dbReference type="PANTHER" id="PTHR43124">
    <property type="entry name" value="PURINE EFFLUX PUMP PBUE"/>
    <property type="match status" value="1"/>
</dbReference>
<dbReference type="InterPro" id="IPR001958">
    <property type="entry name" value="Tet-R_TetA/multi-R_MdtG-like"/>
</dbReference>
<evidence type="ECO:0000313" key="11">
    <source>
        <dbReference type="Proteomes" id="UP000199334"/>
    </source>
</evidence>
<dbReference type="OrthoDB" id="2986280at2"/>
<proteinExistence type="inferred from homology"/>
<reference evidence="10 11" key="1">
    <citation type="submission" date="2016-10" db="EMBL/GenBank/DDBJ databases">
        <authorList>
            <person name="de Groot N.N."/>
        </authorList>
    </citation>
    <scope>NUCLEOTIDE SEQUENCE [LARGE SCALE GENOMIC DNA]</scope>
    <source>
        <strain evidence="10 11">CGMCC 1.3442</strain>
    </source>
</reference>
<comment type="similarity">
    <text evidence="2">Belongs to the major facilitator superfamily. TCR/Tet family.</text>
</comment>
<accession>A0A1H0DCI5</accession>
<feature type="transmembrane region" description="Helical" evidence="8">
    <location>
        <begin position="103"/>
        <end position="124"/>
    </location>
</feature>
<dbReference type="Pfam" id="PF07690">
    <property type="entry name" value="MFS_1"/>
    <property type="match status" value="1"/>
</dbReference>
<dbReference type="EMBL" id="FNIG01000007">
    <property type="protein sequence ID" value="SDN67686.1"/>
    <property type="molecule type" value="Genomic_DNA"/>
</dbReference>
<dbReference type="SUPFAM" id="SSF103473">
    <property type="entry name" value="MFS general substrate transporter"/>
    <property type="match status" value="1"/>
</dbReference>
<dbReference type="PANTHER" id="PTHR43124:SF3">
    <property type="entry name" value="CHLORAMPHENICOL EFFLUX PUMP RV0191"/>
    <property type="match status" value="1"/>
</dbReference>
<dbReference type="Gene3D" id="1.20.1250.20">
    <property type="entry name" value="MFS general substrate transporter like domains"/>
    <property type="match status" value="1"/>
</dbReference>
<keyword evidence="3" id="KW-0813">Transport</keyword>
<dbReference type="STRING" id="237069.SAMN05216498_2808"/>
<feature type="transmembrane region" description="Helical" evidence="8">
    <location>
        <begin position="376"/>
        <end position="396"/>
    </location>
</feature>
<dbReference type="PROSITE" id="PS50850">
    <property type="entry name" value="MFS"/>
    <property type="match status" value="1"/>
</dbReference>
<dbReference type="GO" id="GO:0005886">
    <property type="term" value="C:plasma membrane"/>
    <property type="evidence" value="ECO:0007669"/>
    <property type="project" value="UniProtKB-SubCell"/>
</dbReference>
<feature type="transmembrane region" description="Helical" evidence="8">
    <location>
        <begin position="41"/>
        <end position="64"/>
    </location>
</feature>
<feature type="transmembrane region" description="Helical" evidence="8">
    <location>
        <begin position="6"/>
        <end position="29"/>
    </location>
</feature>
<evidence type="ECO:0000256" key="4">
    <source>
        <dbReference type="ARBA" id="ARBA00022475"/>
    </source>
</evidence>
<organism evidence="10 11">
    <name type="scientific">Tenuibacillus multivorans</name>
    <dbReference type="NCBI Taxonomy" id="237069"/>
    <lineage>
        <taxon>Bacteria</taxon>
        <taxon>Bacillati</taxon>
        <taxon>Bacillota</taxon>
        <taxon>Bacilli</taxon>
        <taxon>Bacillales</taxon>
        <taxon>Bacillaceae</taxon>
        <taxon>Tenuibacillus</taxon>
    </lineage>
</organism>
<dbReference type="PROSITE" id="PS00216">
    <property type="entry name" value="SUGAR_TRANSPORT_1"/>
    <property type="match status" value="1"/>
</dbReference>
<feature type="transmembrane region" description="Helical" evidence="8">
    <location>
        <begin position="76"/>
        <end position="96"/>
    </location>
</feature>
<keyword evidence="6 8" id="KW-1133">Transmembrane helix</keyword>
<keyword evidence="5 8" id="KW-0812">Transmembrane</keyword>
<dbReference type="InterPro" id="IPR036259">
    <property type="entry name" value="MFS_trans_sf"/>
</dbReference>
<dbReference type="PRINTS" id="PR01035">
    <property type="entry name" value="TCRTETA"/>
</dbReference>
<evidence type="ECO:0000256" key="6">
    <source>
        <dbReference type="ARBA" id="ARBA00022989"/>
    </source>
</evidence>
<feature type="transmembrane region" description="Helical" evidence="8">
    <location>
        <begin position="253"/>
        <end position="275"/>
    </location>
</feature>
<dbReference type="RefSeq" id="WP_093857217.1">
    <property type="nucleotide sequence ID" value="NZ_BJVZ01000004.1"/>
</dbReference>
<evidence type="ECO:0000256" key="8">
    <source>
        <dbReference type="SAM" id="Phobius"/>
    </source>
</evidence>
<dbReference type="InterPro" id="IPR011701">
    <property type="entry name" value="MFS"/>
</dbReference>
<dbReference type="CDD" id="cd17474">
    <property type="entry name" value="MFS_YfmO_like"/>
    <property type="match status" value="1"/>
</dbReference>
<evidence type="ECO:0000256" key="7">
    <source>
        <dbReference type="ARBA" id="ARBA00023136"/>
    </source>
</evidence>
<evidence type="ECO:0000256" key="5">
    <source>
        <dbReference type="ARBA" id="ARBA00022692"/>
    </source>
</evidence>
<keyword evidence="7 8" id="KW-0472">Membrane</keyword>
<feature type="transmembrane region" description="Helical" evidence="8">
    <location>
        <begin position="352"/>
        <end position="370"/>
    </location>
</feature>
<feature type="domain" description="Major facilitator superfamily (MFS) profile" evidence="9">
    <location>
        <begin position="10"/>
        <end position="400"/>
    </location>
</feature>
<evidence type="ECO:0000256" key="1">
    <source>
        <dbReference type="ARBA" id="ARBA00004651"/>
    </source>
</evidence>